<proteinExistence type="predicted"/>
<dbReference type="Proteomes" id="UP000073492">
    <property type="component" value="Unassembled WGS sequence"/>
</dbReference>
<reference evidence="2 3" key="1">
    <citation type="submission" date="2015-07" db="EMBL/GenBank/DDBJ databases">
        <title>Comparative genomics of the Sigatoka disease complex on banana suggests a link between parallel evolutionary changes in Pseudocercospora fijiensis and Pseudocercospora eumusae and increased virulence on the banana host.</title>
        <authorList>
            <person name="Chang T.-C."/>
            <person name="Salvucci A."/>
            <person name="Crous P.W."/>
            <person name="Stergiopoulos I."/>
        </authorList>
    </citation>
    <scope>NUCLEOTIDE SEQUENCE [LARGE SCALE GENOMIC DNA]</scope>
    <source>
        <strain evidence="2 3">CBS 116634</strain>
    </source>
</reference>
<gene>
    <name evidence="2" type="ORF">AC579_10516</name>
</gene>
<dbReference type="STRING" id="113226.A0A139I503"/>
<evidence type="ECO:0000256" key="1">
    <source>
        <dbReference type="SAM" id="MobiDB-lite"/>
    </source>
</evidence>
<accession>A0A139I503</accession>
<dbReference type="InterPro" id="IPR029063">
    <property type="entry name" value="SAM-dependent_MTases_sf"/>
</dbReference>
<dbReference type="PANTHER" id="PTHR43712:SF1">
    <property type="entry name" value="HYPOTHETICAL O-METHYLTRANSFERASE (EUROFUNG)-RELATED"/>
    <property type="match status" value="1"/>
</dbReference>
<protein>
    <recommendedName>
        <fullName evidence="4">O-methyltransferase domain-containing protein</fullName>
    </recommendedName>
</protein>
<dbReference type="PANTHER" id="PTHR43712">
    <property type="entry name" value="PUTATIVE (AFU_ORTHOLOGUE AFUA_4G14580)-RELATED"/>
    <property type="match status" value="1"/>
</dbReference>
<dbReference type="Gene3D" id="3.40.50.150">
    <property type="entry name" value="Vaccinia Virus protein VP39"/>
    <property type="match status" value="1"/>
</dbReference>
<name>A0A139I503_9PEZI</name>
<evidence type="ECO:0000313" key="3">
    <source>
        <dbReference type="Proteomes" id="UP000073492"/>
    </source>
</evidence>
<dbReference type="OrthoDB" id="1535081at2759"/>
<organism evidence="2 3">
    <name type="scientific">Pseudocercospora musae</name>
    <dbReference type="NCBI Taxonomy" id="113226"/>
    <lineage>
        <taxon>Eukaryota</taxon>
        <taxon>Fungi</taxon>
        <taxon>Dikarya</taxon>
        <taxon>Ascomycota</taxon>
        <taxon>Pezizomycotina</taxon>
        <taxon>Dothideomycetes</taxon>
        <taxon>Dothideomycetidae</taxon>
        <taxon>Mycosphaerellales</taxon>
        <taxon>Mycosphaerellaceae</taxon>
        <taxon>Pseudocercospora</taxon>
    </lineage>
</organism>
<keyword evidence="3" id="KW-1185">Reference proteome</keyword>
<comment type="caution">
    <text evidence="2">The sequence shown here is derived from an EMBL/GenBank/DDBJ whole genome shotgun (WGS) entry which is preliminary data.</text>
</comment>
<feature type="region of interest" description="Disordered" evidence="1">
    <location>
        <begin position="271"/>
        <end position="291"/>
    </location>
</feature>
<evidence type="ECO:0000313" key="2">
    <source>
        <dbReference type="EMBL" id="KXT09821.1"/>
    </source>
</evidence>
<sequence>MPSAVHTAVDFDVLLILSEAERPFVNETVDYALLLRRFLRLMGSISFVASAGPDQWLSTLLTDAMTRPEIASGPRFVWDIGLCECSTAIYFQPIKYVRPSQRTASSKSHTRLNTIASNTRPGFGMIDWHTSISSWETREVPKTFWVDWYPVTSQFLDDYDTSSALLVDVGAGKGHALQAFASKVSRLGSRNDIFQDLQKLYPQYQKTSMIISNSKPQDFFTPNQAAAARADFLRHILHDWSHKYWHLSVPSALGHSNNDFFWKRDRKEQSSMEQFPRPSRTSRGLDGEDADGIIEIC</sequence>
<evidence type="ECO:0008006" key="4">
    <source>
        <dbReference type="Google" id="ProtNLM"/>
    </source>
</evidence>
<dbReference type="AlphaFoldDB" id="A0A139I503"/>
<dbReference type="EMBL" id="LFZO01000304">
    <property type="protein sequence ID" value="KXT09821.1"/>
    <property type="molecule type" value="Genomic_DNA"/>
</dbReference>